<feature type="non-terminal residue" evidence="7">
    <location>
        <position position="94"/>
    </location>
</feature>
<keyword evidence="2 5" id="KW-0812">Transmembrane</keyword>
<dbReference type="PANTHER" id="PTHR11453:SF47">
    <property type="entry name" value="ANION EXCHANGE PROTEIN"/>
    <property type="match status" value="1"/>
</dbReference>
<evidence type="ECO:0000256" key="3">
    <source>
        <dbReference type="ARBA" id="ARBA00022989"/>
    </source>
</evidence>
<name>A0A8S3GGE4_9BILA</name>
<accession>A0A8S3GGE4</accession>
<evidence type="ECO:0000256" key="1">
    <source>
        <dbReference type="ARBA" id="ARBA00004141"/>
    </source>
</evidence>
<dbReference type="GO" id="GO:0006820">
    <property type="term" value="P:monoatomic anion transport"/>
    <property type="evidence" value="ECO:0007669"/>
    <property type="project" value="InterPro"/>
</dbReference>
<dbReference type="GO" id="GO:0005452">
    <property type="term" value="F:solute:inorganic anion antiporter activity"/>
    <property type="evidence" value="ECO:0007669"/>
    <property type="project" value="InterPro"/>
</dbReference>
<evidence type="ECO:0000259" key="6">
    <source>
        <dbReference type="Pfam" id="PF00955"/>
    </source>
</evidence>
<protein>
    <recommendedName>
        <fullName evidence="6">Bicarbonate transporter-like transmembrane domain-containing protein</fullName>
    </recommendedName>
</protein>
<gene>
    <name evidence="7" type="ORF">BYL167_LOCUS75099</name>
    <name evidence="8" type="ORF">GIL414_LOCUS86518</name>
</gene>
<organism evidence="7 9">
    <name type="scientific">Rotaria magnacalcarata</name>
    <dbReference type="NCBI Taxonomy" id="392030"/>
    <lineage>
        <taxon>Eukaryota</taxon>
        <taxon>Metazoa</taxon>
        <taxon>Spiralia</taxon>
        <taxon>Gnathifera</taxon>
        <taxon>Rotifera</taxon>
        <taxon>Eurotatoria</taxon>
        <taxon>Bdelloidea</taxon>
        <taxon>Philodinida</taxon>
        <taxon>Philodinidae</taxon>
        <taxon>Rotaria</taxon>
    </lineage>
</organism>
<evidence type="ECO:0000256" key="4">
    <source>
        <dbReference type="ARBA" id="ARBA00023136"/>
    </source>
</evidence>
<dbReference type="EMBL" id="CAJOBJ010375356">
    <property type="protein sequence ID" value="CAF5225259.1"/>
    <property type="molecule type" value="Genomic_DNA"/>
</dbReference>
<dbReference type="InterPro" id="IPR003020">
    <property type="entry name" value="HCO3_transpt_euk"/>
</dbReference>
<feature type="transmembrane region" description="Helical" evidence="5">
    <location>
        <begin position="44"/>
        <end position="65"/>
    </location>
</feature>
<sequence length="94" mass="10587">MLITKNAGGHSLTQKITVPNSIRPSDRERGNVWLISPLRKRLPIWVYFASSFPAILISVVLFFEVELTSIMIQSKLKCVNTTKSIKGTGYHLDI</sequence>
<reference evidence="7" key="1">
    <citation type="submission" date="2021-02" db="EMBL/GenBank/DDBJ databases">
        <authorList>
            <person name="Nowell W R."/>
        </authorList>
    </citation>
    <scope>NUCLEOTIDE SEQUENCE</scope>
</reference>
<dbReference type="PANTHER" id="PTHR11453">
    <property type="entry name" value="ANION EXCHANGE PROTEIN"/>
    <property type="match status" value="1"/>
</dbReference>
<keyword evidence="4 5" id="KW-0472">Membrane</keyword>
<dbReference type="Proteomes" id="UP000681967">
    <property type="component" value="Unassembled WGS sequence"/>
</dbReference>
<dbReference type="Proteomes" id="UP000681720">
    <property type="component" value="Unassembled WGS sequence"/>
</dbReference>
<dbReference type="InterPro" id="IPR011531">
    <property type="entry name" value="HCO3_transpt-like_TM_dom"/>
</dbReference>
<dbReference type="GO" id="GO:0015701">
    <property type="term" value="P:bicarbonate transport"/>
    <property type="evidence" value="ECO:0007669"/>
    <property type="project" value="TreeGrafter"/>
</dbReference>
<feature type="domain" description="Bicarbonate transporter-like transmembrane" evidence="6">
    <location>
        <begin position="12"/>
        <end position="94"/>
    </location>
</feature>
<evidence type="ECO:0000313" key="8">
    <source>
        <dbReference type="EMBL" id="CAF5225259.1"/>
    </source>
</evidence>
<dbReference type="GO" id="GO:0050801">
    <property type="term" value="P:monoatomic ion homeostasis"/>
    <property type="evidence" value="ECO:0007669"/>
    <property type="project" value="TreeGrafter"/>
</dbReference>
<proteinExistence type="predicted"/>
<dbReference type="GO" id="GO:0005886">
    <property type="term" value="C:plasma membrane"/>
    <property type="evidence" value="ECO:0007669"/>
    <property type="project" value="TreeGrafter"/>
</dbReference>
<evidence type="ECO:0000256" key="2">
    <source>
        <dbReference type="ARBA" id="ARBA00022692"/>
    </source>
</evidence>
<dbReference type="Pfam" id="PF00955">
    <property type="entry name" value="HCO3_cotransp"/>
    <property type="match status" value="1"/>
</dbReference>
<evidence type="ECO:0000313" key="9">
    <source>
        <dbReference type="Proteomes" id="UP000681967"/>
    </source>
</evidence>
<dbReference type="EMBL" id="CAJOBH010268382">
    <property type="protein sequence ID" value="CAF5162841.1"/>
    <property type="molecule type" value="Genomic_DNA"/>
</dbReference>
<evidence type="ECO:0000256" key="5">
    <source>
        <dbReference type="SAM" id="Phobius"/>
    </source>
</evidence>
<evidence type="ECO:0000313" key="7">
    <source>
        <dbReference type="EMBL" id="CAF5162841.1"/>
    </source>
</evidence>
<comment type="subcellular location">
    <subcellularLocation>
        <location evidence="1">Membrane</location>
        <topology evidence="1">Multi-pass membrane protein</topology>
    </subcellularLocation>
</comment>
<dbReference type="AlphaFoldDB" id="A0A8S3GGE4"/>
<comment type="caution">
    <text evidence="7">The sequence shown here is derived from an EMBL/GenBank/DDBJ whole genome shotgun (WGS) entry which is preliminary data.</text>
</comment>
<keyword evidence="3 5" id="KW-1133">Transmembrane helix</keyword>